<dbReference type="InterPro" id="IPR032466">
    <property type="entry name" value="Metal_Hydrolase"/>
</dbReference>
<dbReference type="PANTHER" id="PTHR11647:SF1">
    <property type="entry name" value="COLLAPSIN RESPONSE MEDIATOR PROTEIN"/>
    <property type="match status" value="1"/>
</dbReference>
<evidence type="ECO:0000256" key="5">
    <source>
        <dbReference type="PIRSR" id="PIRSR611778-50"/>
    </source>
</evidence>
<keyword evidence="8" id="KW-1185">Reference proteome</keyword>
<feature type="modified residue" description="N6-carboxylysine" evidence="5">
    <location>
        <position position="151"/>
    </location>
</feature>
<dbReference type="Proteomes" id="UP000323521">
    <property type="component" value="Chromosome"/>
</dbReference>
<name>A0A3G1KTN9_FORW1</name>
<evidence type="ECO:0000259" key="6">
    <source>
        <dbReference type="Pfam" id="PF01979"/>
    </source>
</evidence>
<dbReference type="KEGG" id="fwa:DCMF_14610"/>
<evidence type="ECO:0000256" key="4">
    <source>
        <dbReference type="ARBA" id="ARBA00022801"/>
    </source>
</evidence>
<dbReference type="GO" id="GO:0046872">
    <property type="term" value="F:metal ion binding"/>
    <property type="evidence" value="ECO:0007669"/>
    <property type="project" value="UniProtKB-KW"/>
</dbReference>
<dbReference type="InterPro" id="IPR011778">
    <property type="entry name" value="Hydantoinase/dihydroPyrase"/>
</dbReference>
<dbReference type="InterPro" id="IPR050378">
    <property type="entry name" value="Metallo-dep_Hydrolases_sf"/>
</dbReference>
<dbReference type="RefSeq" id="WP_214659357.1">
    <property type="nucleotide sequence ID" value="NZ_CP017634.1"/>
</dbReference>
<evidence type="ECO:0000256" key="1">
    <source>
        <dbReference type="ARBA" id="ARBA00001947"/>
    </source>
</evidence>
<dbReference type="EMBL" id="CP017634">
    <property type="protein sequence ID" value="ATW25832.1"/>
    <property type="molecule type" value="Genomic_DNA"/>
</dbReference>
<dbReference type="SUPFAM" id="SSF51556">
    <property type="entry name" value="Metallo-dependent hydrolases"/>
    <property type="match status" value="1"/>
</dbReference>
<comment type="similarity">
    <text evidence="2">Belongs to the metallo-dependent hydrolases superfamily. Hydantoinase/dihydropyrimidinase family.</text>
</comment>
<evidence type="ECO:0000256" key="3">
    <source>
        <dbReference type="ARBA" id="ARBA00022723"/>
    </source>
</evidence>
<dbReference type="GO" id="GO:0005829">
    <property type="term" value="C:cytosol"/>
    <property type="evidence" value="ECO:0007669"/>
    <property type="project" value="TreeGrafter"/>
</dbReference>
<dbReference type="PANTHER" id="PTHR11647">
    <property type="entry name" value="HYDRANTOINASE/DIHYDROPYRIMIDINASE FAMILY MEMBER"/>
    <property type="match status" value="1"/>
</dbReference>
<dbReference type="AlphaFoldDB" id="A0A3G1KTN9"/>
<comment type="PTM">
    <text evidence="5">Carbamylation allows a single lysine to coordinate two divalent metal cations.</text>
</comment>
<feature type="domain" description="Amidohydrolase-related" evidence="6">
    <location>
        <begin position="50"/>
        <end position="432"/>
    </location>
</feature>
<dbReference type="InterPro" id="IPR011059">
    <property type="entry name" value="Metal-dep_hydrolase_composite"/>
</dbReference>
<organism evidence="7 8">
    <name type="scientific">Formimonas warabiya</name>
    <dbReference type="NCBI Taxonomy" id="1761012"/>
    <lineage>
        <taxon>Bacteria</taxon>
        <taxon>Bacillati</taxon>
        <taxon>Bacillota</taxon>
        <taxon>Clostridia</taxon>
        <taxon>Eubacteriales</taxon>
        <taxon>Peptococcaceae</taxon>
        <taxon>Candidatus Formimonas</taxon>
    </lineage>
</organism>
<dbReference type="InterPro" id="IPR006680">
    <property type="entry name" value="Amidohydro-rel"/>
</dbReference>
<keyword evidence="4" id="KW-0378">Hydrolase</keyword>
<evidence type="ECO:0000256" key="2">
    <source>
        <dbReference type="ARBA" id="ARBA00008829"/>
    </source>
</evidence>
<dbReference type="Gene3D" id="3.20.20.140">
    <property type="entry name" value="Metal-dependent hydrolases"/>
    <property type="match status" value="1"/>
</dbReference>
<dbReference type="FunFam" id="3.20.20.140:FF:000174">
    <property type="entry name" value="Dihydropyrimidinase-related protein 2"/>
    <property type="match status" value="1"/>
</dbReference>
<dbReference type="GO" id="GO:0016812">
    <property type="term" value="F:hydrolase activity, acting on carbon-nitrogen (but not peptide) bonds, in cyclic amides"/>
    <property type="evidence" value="ECO:0007669"/>
    <property type="project" value="TreeGrafter"/>
</dbReference>
<dbReference type="Pfam" id="PF01979">
    <property type="entry name" value="Amidohydro_1"/>
    <property type="match status" value="1"/>
</dbReference>
<accession>A0A3G1KTN9</accession>
<dbReference type="Gene3D" id="2.30.40.10">
    <property type="entry name" value="Urease, subunit C, domain 1"/>
    <property type="match status" value="1"/>
</dbReference>
<keyword evidence="3" id="KW-0479">Metal-binding</keyword>
<dbReference type="SUPFAM" id="SSF51338">
    <property type="entry name" value="Composite domain of metallo-dependent hydrolases"/>
    <property type="match status" value="1"/>
</dbReference>
<gene>
    <name evidence="7" type="ORF">DCMF_14610</name>
</gene>
<proteinExistence type="inferred from homology"/>
<dbReference type="NCBIfam" id="TIGR02033">
    <property type="entry name" value="D-hydantoinase"/>
    <property type="match status" value="1"/>
</dbReference>
<evidence type="ECO:0000313" key="8">
    <source>
        <dbReference type="Proteomes" id="UP000323521"/>
    </source>
</evidence>
<protein>
    <submittedName>
        <fullName evidence="7">Dihydropyrimidinase</fullName>
    </submittedName>
</protein>
<evidence type="ECO:0000313" key="7">
    <source>
        <dbReference type="EMBL" id="ATW25832.1"/>
    </source>
</evidence>
<reference evidence="7 8" key="1">
    <citation type="submission" date="2016-10" db="EMBL/GenBank/DDBJ databases">
        <title>Complete Genome Sequence of Peptococcaceae strain DCMF.</title>
        <authorList>
            <person name="Edwards R.J."/>
            <person name="Holland S.I."/>
            <person name="Deshpande N.P."/>
            <person name="Wong Y.K."/>
            <person name="Ertan H."/>
            <person name="Manefield M."/>
            <person name="Russell T.L."/>
            <person name="Lee M.J."/>
        </authorList>
    </citation>
    <scope>NUCLEOTIDE SEQUENCE [LARGE SCALE GENOMIC DNA]</scope>
    <source>
        <strain evidence="7 8">DCMF</strain>
    </source>
</reference>
<sequence length="453" mass="49741">MAILLKNGSIAAENGVREADLLLQDEKIVQIGAGLKPGLDTEVIDCAGKYILPGIIDAHVHFHMPCGPSERTIDDFYSGSVAAACGGVTTVIDYVEPENDQGPLEAVAARKKEADGAICIDYGLHYVVNRWEEKLFESWEQVIDSGLASFKVFTTYDSSRLPYEDVAKLLAWSKKRGVLVTVHAEEDDIIQAAKKELTREGHLQPAYHGKSRPVESEAAAVKKIIALAGETGSRVYFVHISTCEAAQLIGQAQKEGKQILGETCPHYLVLGDEVYAGADPQWYIMCPPLREKEKQPFLWSALKEGVFSVVASDHCAFSKEQKGRSRTFFETLSGIPGVETLLPVMYAYGVAPGQITMTRLVELLSTNPARLFGLYPQKGVIRTGSDGDIVVFDPQKEVELSYHRLHSKAGYSPFKDMHVKGCPEITVLRGKVIYRGEQFCGAKGYGKFVPGRI</sequence>
<comment type="cofactor">
    <cofactor evidence="1">
        <name>Zn(2+)</name>
        <dbReference type="ChEBI" id="CHEBI:29105"/>
    </cofactor>
</comment>